<keyword evidence="3" id="KW-0812">Transmembrane</keyword>
<reference evidence="5 6" key="1">
    <citation type="journal article" date="2012" name="Appl. Environ. Microbiol.">
        <title>Genome Sequence of Thermotolerant Bacillus methanolicus: Features and Regulation Related to Methylotrophy and Production of L-Lysine and L-Glutamate from Methanol.</title>
        <authorList>
            <person name="Heggeset T.M."/>
            <person name="Krog A."/>
            <person name="Balzer S."/>
            <person name="Wentzel A."/>
            <person name="Ellingsen T.E."/>
            <person name="Brautaset T."/>
        </authorList>
    </citation>
    <scope>NUCLEOTIDE SEQUENCE [LARGE SCALE GENOMIC DNA]</scope>
    <source>
        <strain evidence="5 6">PB1</strain>
    </source>
</reference>
<dbReference type="PATRIC" id="fig|997296.3.peg.500"/>
<feature type="domain" description="Acyltransferase 3" evidence="4">
    <location>
        <begin position="5"/>
        <end position="307"/>
    </location>
</feature>
<accession>I3E5E9</accession>
<evidence type="ECO:0000256" key="3">
    <source>
        <dbReference type="SAM" id="Phobius"/>
    </source>
</evidence>
<evidence type="ECO:0000256" key="2">
    <source>
        <dbReference type="ARBA" id="ARBA00007400"/>
    </source>
</evidence>
<dbReference type="InterPro" id="IPR002656">
    <property type="entry name" value="Acyl_transf_3_dom"/>
</dbReference>
<feature type="transmembrane region" description="Helical" evidence="3">
    <location>
        <begin position="12"/>
        <end position="29"/>
    </location>
</feature>
<feature type="transmembrane region" description="Helical" evidence="3">
    <location>
        <begin position="153"/>
        <end position="173"/>
    </location>
</feature>
<evidence type="ECO:0000313" key="5">
    <source>
        <dbReference type="EMBL" id="EIJ81720.1"/>
    </source>
</evidence>
<dbReference type="EMBL" id="AFEU01000001">
    <property type="protein sequence ID" value="EIJ81720.1"/>
    <property type="molecule type" value="Genomic_DNA"/>
</dbReference>
<keyword evidence="3" id="KW-0472">Membrane</keyword>
<feature type="transmembrane region" description="Helical" evidence="3">
    <location>
        <begin position="74"/>
        <end position="92"/>
    </location>
</feature>
<feature type="transmembrane region" description="Helical" evidence="3">
    <location>
        <begin position="41"/>
        <end position="62"/>
    </location>
</feature>
<feature type="transmembrane region" description="Helical" evidence="3">
    <location>
        <begin position="107"/>
        <end position="125"/>
    </location>
</feature>
<keyword evidence="6" id="KW-1185">Reference proteome</keyword>
<evidence type="ECO:0000259" key="4">
    <source>
        <dbReference type="Pfam" id="PF01757"/>
    </source>
</evidence>
<dbReference type="PANTHER" id="PTHR37312">
    <property type="entry name" value="MEMBRANE-BOUND ACYLTRANSFERASE YKRP-RELATED"/>
    <property type="match status" value="1"/>
</dbReference>
<organism evidence="5 6">
    <name type="scientific">Bacillus methanolicus PB1</name>
    <dbReference type="NCBI Taxonomy" id="997296"/>
    <lineage>
        <taxon>Bacteria</taxon>
        <taxon>Bacillati</taxon>
        <taxon>Bacillota</taxon>
        <taxon>Bacilli</taxon>
        <taxon>Bacillales</taxon>
        <taxon>Bacillaceae</taxon>
        <taxon>Bacillus</taxon>
    </lineage>
</organism>
<feature type="transmembrane region" description="Helical" evidence="3">
    <location>
        <begin position="293"/>
        <end position="315"/>
    </location>
</feature>
<dbReference type="RefSeq" id="WP_003350458.1">
    <property type="nucleotide sequence ID" value="NZ_AFEU01000001.1"/>
</dbReference>
<keyword evidence="3" id="KW-1133">Transmembrane helix</keyword>
<dbReference type="GO" id="GO:0016747">
    <property type="term" value="F:acyltransferase activity, transferring groups other than amino-acyl groups"/>
    <property type="evidence" value="ECO:0007669"/>
    <property type="project" value="InterPro"/>
</dbReference>
<dbReference type="InterPro" id="IPR052734">
    <property type="entry name" value="Nod_factor_acetyltransferase"/>
</dbReference>
<dbReference type="STRING" id="997296.PB1_02235"/>
<dbReference type="AlphaFoldDB" id="I3E5E9"/>
<dbReference type="PANTHER" id="PTHR37312:SF1">
    <property type="entry name" value="MEMBRANE-BOUND ACYLTRANSFERASE YKRP-RELATED"/>
    <property type="match status" value="1"/>
</dbReference>
<feature type="transmembrane region" description="Helical" evidence="3">
    <location>
        <begin position="185"/>
        <end position="203"/>
    </location>
</feature>
<evidence type="ECO:0000313" key="6">
    <source>
        <dbReference type="Proteomes" id="UP000010523"/>
    </source>
</evidence>
<comment type="subcellular location">
    <subcellularLocation>
        <location evidence="1">Membrane</location>
    </subcellularLocation>
</comment>
<feature type="transmembrane region" description="Helical" evidence="3">
    <location>
        <begin position="254"/>
        <end position="273"/>
    </location>
</feature>
<feature type="transmembrane region" description="Helical" evidence="3">
    <location>
        <begin position="223"/>
        <end position="247"/>
    </location>
</feature>
<dbReference type="OrthoDB" id="6623990at2"/>
<evidence type="ECO:0000256" key="1">
    <source>
        <dbReference type="ARBA" id="ARBA00004370"/>
    </source>
</evidence>
<dbReference type="Proteomes" id="UP000010523">
    <property type="component" value="Unassembled WGS sequence"/>
</dbReference>
<gene>
    <name evidence="5" type="ORF">PB1_02235</name>
</gene>
<dbReference type="eggNOG" id="COG3594">
    <property type="taxonomic scope" value="Bacteria"/>
</dbReference>
<sequence length="348" mass="41499">MKQRNYYFDNAKFILIFFVVFGHLLRPFIEDHETVYTIYKVIYTFHMPAFIVVSGFFAKGFYQKGYVKKIAKKLILPYIIFQIIYSIFYYFLYEQSKLKMDPFDPHWSLWFLISLFCWNIMLLLFAKYKAAVSITAALIIGLLIGYFDSVSNYLSLSRTFVFFPFFLLGYYLRKEHIFALFRVKFRLFSLAAFIIVFIGFYFYPEMNYEWLLGSKPYGELGEASFTAMFTRLGLYILSVIMVFSFFAFVPRKQYFFTSLGKNSLYVYLLHGFFVRTFRESEFQKFFHEPENFLLLAGISLLLTIVLSSQIAISLAQPLIEFKLSRLKHLQTWIVSIVKFYRKKLHNEI</sequence>
<feature type="transmembrane region" description="Helical" evidence="3">
    <location>
        <begin position="130"/>
        <end position="147"/>
    </location>
</feature>
<proteinExistence type="inferred from homology"/>
<comment type="similarity">
    <text evidence="2">Belongs to the acyltransferase 3 family.</text>
</comment>
<dbReference type="Pfam" id="PF01757">
    <property type="entry name" value="Acyl_transf_3"/>
    <property type="match status" value="1"/>
</dbReference>
<name>I3E5E9_BACMT</name>
<comment type="caution">
    <text evidence="5">The sequence shown here is derived from an EMBL/GenBank/DDBJ whole genome shotgun (WGS) entry which is preliminary data.</text>
</comment>
<protein>
    <recommendedName>
        <fullName evidence="4">Acyltransferase 3 domain-containing protein</fullName>
    </recommendedName>
</protein>